<evidence type="ECO:0000313" key="2">
    <source>
        <dbReference type="Proteomes" id="UP001211987"/>
    </source>
</evidence>
<sequence>MSENEELKKEVEELRKIVEDLKTGSIRIESNISKLHRLKQEIVNELLKDEKEPYTIWRVRRFAGEFALDIFDDKYPMQERKLHVKTANRIFGYPDEEERLQYYLETYKQCIKFVIDMTRKSREDAII</sequence>
<dbReference type="Proteomes" id="UP001211987">
    <property type="component" value="Unassembled WGS sequence"/>
</dbReference>
<dbReference type="EMBL" id="JAQLKE010000027">
    <property type="protein sequence ID" value="MDB7084908.1"/>
    <property type="molecule type" value="Genomic_DNA"/>
</dbReference>
<proteinExistence type="predicted"/>
<accession>A0AB35IPF1</accession>
<comment type="caution">
    <text evidence="1">The sequence shown here is derived from an EMBL/GenBank/DDBJ whole genome shotgun (WGS) entry which is preliminary data.</text>
</comment>
<evidence type="ECO:0000313" key="1">
    <source>
        <dbReference type="EMBL" id="MDB7084908.1"/>
    </source>
</evidence>
<name>A0AB35IPF1_9FIRM</name>
<reference evidence="1" key="1">
    <citation type="submission" date="2023-01" db="EMBL/GenBank/DDBJ databases">
        <title>Human gut microbiome strain richness.</title>
        <authorList>
            <person name="Chen-Liaw A."/>
        </authorList>
    </citation>
    <scope>NUCLEOTIDE SEQUENCE</scope>
    <source>
        <strain evidence="1">1001217st2_G6_1001217B_191108</strain>
    </source>
</reference>
<gene>
    <name evidence="1" type="ORF">PM738_13950</name>
</gene>
<organism evidence="1 2">
    <name type="scientific">Thomasclavelia ramosa</name>
    <dbReference type="NCBI Taxonomy" id="1547"/>
    <lineage>
        <taxon>Bacteria</taxon>
        <taxon>Bacillati</taxon>
        <taxon>Bacillota</taxon>
        <taxon>Erysipelotrichia</taxon>
        <taxon>Erysipelotrichales</taxon>
        <taxon>Coprobacillaceae</taxon>
        <taxon>Thomasclavelia</taxon>
    </lineage>
</organism>
<dbReference type="RefSeq" id="WP_118143975.1">
    <property type="nucleotide sequence ID" value="NZ_JAQEEX010000029.1"/>
</dbReference>
<protein>
    <recommendedName>
        <fullName evidence="3">Phage protein</fullName>
    </recommendedName>
</protein>
<evidence type="ECO:0008006" key="3">
    <source>
        <dbReference type="Google" id="ProtNLM"/>
    </source>
</evidence>
<dbReference type="AlphaFoldDB" id="A0AB35IPF1"/>